<keyword evidence="3 5" id="KW-0378">Hydrolase</keyword>
<dbReference type="EMBL" id="AQPF01000011">
    <property type="protein sequence ID" value="KAF0806034.1"/>
    <property type="molecule type" value="Genomic_DNA"/>
</dbReference>
<dbReference type="CDD" id="cd04489">
    <property type="entry name" value="ExoVII_LU_OBF"/>
    <property type="match status" value="1"/>
</dbReference>
<dbReference type="Pfam" id="PF02601">
    <property type="entry name" value="Exonuc_VII_L"/>
    <property type="match status" value="1"/>
</dbReference>
<dbReference type="HAMAP" id="MF_00378">
    <property type="entry name" value="Exonuc_7_L"/>
    <property type="match status" value="1"/>
</dbReference>
<keyword evidence="4 5" id="KW-0269">Exonuclease</keyword>
<dbReference type="EC" id="3.1.11.6" evidence="5"/>
<name>A0ABQ6Y8Q4_9GAMM</name>
<dbReference type="InterPro" id="IPR020579">
    <property type="entry name" value="Exonuc_VII_lsu_C"/>
</dbReference>
<evidence type="ECO:0000256" key="6">
    <source>
        <dbReference type="RuleBase" id="RU004355"/>
    </source>
</evidence>
<dbReference type="Pfam" id="PF13742">
    <property type="entry name" value="tRNA_anti_2"/>
    <property type="match status" value="1"/>
</dbReference>
<comment type="function">
    <text evidence="5">Bidirectionally degrades single-stranded DNA into large acid-insoluble oligonucleotides, which are then degraded further into small acid-soluble oligonucleotides.</text>
</comment>
<organism evidence="9 10">
    <name type="scientific">Alcanivorax xiamenensis</name>
    <dbReference type="NCBI Taxonomy" id="1177156"/>
    <lineage>
        <taxon>Bacteria</taxon>
        <taxon>Pseudomonadati</taxon>
        <taxon>Pseudomonadota</taxon>
        <taxon>Gammaproteobacteria</taxon>
        <taxon>Oceanospirillales</taxon>
        <taxon>Alcanivoracaceae</taxon>
        <taxon>Alcanivorax</taxon>
    </lineage>
</organism>
<comment type="catalytic activity">
    <reaction evidence="5 6">
        <text>Exonucleolytic cleavage in either 5'- to 3'- or 3'- to 5'-direction to yield nucleoside 5'-phosphates.</text>
        <dbReference type="EC" id="3.1.11.6"/>
    </reaction>
</comment>
<dbReference type="NCBIfam" id="TIGR00237">
    <property type="entry name" value="xseA"/>
    <property type="match status" value="1"/>
</dbReference>
<evidence type="ECO:0000259" key="7">
    <source>
        <dbReference type="Pfam" id="PF02601"/>
    </source>
</evidence>
<evidence type="ECO:0000256" key="4">
    <source>
        <dbReference type="ARBA" id="ARBA00022839"/>
    </source>
</evidence>
<evidence type="ECO:0000259" key="8">
    <source>
        <dbReference type="Pfam" id="PF13742"/>
    </source>
</evidence>
<evidence type="ECO:0000256" key="5">
    <source>
        <dbReference type="HAMAP-Rule" id="MF_00378"/>
    </source>
</evidence>
<keyword evidence="10" id="KW-1185">Reference proteome</keyword>
<accession>A0ABQ6Y8Q4</accession>
<dbReference type="PANTHER" id="PTHR30008">
    <property type="entry name" value="EXODEOXYRIBONUCLEASE 7 LARGE SUBUNIT"/>
    <property type="match status" value="1"/>
</dbReference>
<evidence type="ECO:0000313" key="10">
    <source>
        <dbReference type="Proteomes" id="UP000771797"/>
    </source>
</evidence>
<dbReference type="InterPro" id="IPR025824">
    <property type="entry name" value="OB-fold_nuc-bd_dom"/>
</dbReference>
<sequence>MNSLASQLPTAVLKSAGGEQRLRRRRGALTLRGMTSSRTEPYSISRLNLEAQGLLEGSFPLIWLQGELSNLSRPRSGHWYFSLKDDRAQVNGAMFRNRNQLLRFQPRDGQQVLVRARVTLYVPRGGFQLVVEHMEEAGEGALRAQFEALKAKLEAEGLFASERKRPLPRWPRRIGVITSPSGAAVRDVVQVLKRRCPGIPVLVYPAAVQGDEAPMQLRRALDLAVRRAECDVLVIGRGGGSLEDLWAFNDEALVRAVAACPIPIVSAVGHEVDVALTDFAADLRAPTPSAAAELVSPDGDAILARLDQLQRRQHRAVAGTLQYRRQRLSQLAHRLQLRHPQRELEQRRQQVDEYQARLQRALRHQQTLLQARLDRLKGRVMQQSPRQRLALQRQRLLGLLPVPLRHQHGQLQQRLTSLGRRLHTASPLATLDRGYSLTLAEGQPLRSVKALEEGQTVETRLADGRFESTVTRLLPSSDND</sequence>
<comment type="subcellular location">
    <subcellularLocation>
        <location evidence="5 6">Cytoplasm</location>
    </subcellularLocation>
</comment>
<dbReference type="InterPro" id="IPR003753">
    <property type="entry name" value="Exonuc_VII_L"/>
</dbReference>
<comment type="similarity">
    <text evidence="5 6">Belongs to the XseA family.</text>
</comment>
<dbReference type="Proteomes" id="UP000771797">
    <property type="component" value="Unassembled WGS sequence"/>
</dbReference>
<keyword evidence="1 5" id="KW-0963">Cytoplasm</keyword>
<reference evidence="9 10" key="1">
    <citation type="submission" date="2012-09" db="EMBL/GenBank/DDBJ databases">
        <title>Genome Sequence of alkane-degrading Bacterium Alcanivorax sp. 6-D-6.</title>
        <authorList>
            <person name="Lai Q."/>
            <person name="Shao Z."/>
        </authorList>
    </citation>
    <scope>NUCLEOTIDE SEQUENCE [LARGE SCALE GENOMIC DNA]</scope>
    <source>
        <strain evidence="9 10">6-D-6</strain>
    </source>
</reference>
<dbReference type="PANTHER" id="PTHR30008:SF0">
    <property type="entry name" value="EXODEOXYRIBONUCLEASE 7 LARGE SUBUNIT"/>
    <property type="match status" value="1"/>
</dbReference>
<evidence type="ECO:0000256" key="3">
    <source>
        <dbReference type="ARBA" id="ARBA00022801"/>
    </source>
</evidence>
<gene>
    <name evidence="5" type="primary">xseA</name>
    <name evidence="9" type="ORF">A6D6_01852</name>
</gene>
<protein>
    <recommendedName>
        <fullName evidence="5">Exodeoxyribonuclease 7 large subunit</fullName>
        <ecNumber evidence="5">3.1.11.6</ecNumber>
    </recommendedName>
    <alternativeName>
        <fullName evidence="5">Exodeoxyribonuclease VII large subunit</fullName>
        <shortName evidence="5">Exonuclease VII large subunit</shortName>
    </alternativeName>
</protein>
<comment type="caution">
    <text evidence="9">The sequence shown here is derived from an EMBL/GenBank/DDBJ whole genome shotgun (WGS) entry which is preliminary data.</text>
</comment>
<evidence type="ECO:0000256" key="1">
    <source>
        <dbReference type="ARBA" id="ARBA00022490"/>
    </source>
</evidence>
<evidence type="ECO:0000313" key="9">
    <source>
        <dbReference type="EMBL" id="KAF0806034.1"/>
    </source>
</evidence>
<proteinExistence type="inferred from homology"/>
<comment type="subunit">
    <text evidence="5">Heterooligomer composed of large and small subunits.</text>
</comment>
<keyword evidence="2 5" id="KW-0540">Nuclease</keyword>
<feature type="domain" description="Exonuclease VII large subunit C-terminal" evidence="7">
    <location>
        <begin position="158"/>
        <end position="468"/>
    </location>
</feature>
<evidence type="ECO:0000256" key="2">
    <source>
        <dbReference type="ARBA" id="ARBA00022722"/>
    </source>
</evidence>
<feature type="domain" description="OB-fold nucleic acid binding" evidence="8">
    <location>
        <begin position="42"/>
        <end position="135"/>
    </location>
</feature>